<keyword evidence="3" id="KW-1185">Reference proteome</keyword>
<reference evidence="2 3" key="1">
    <citation type="submission" date="2024-05" db="EMBL/GenBank/DDBJ databases">
        <title>Genome sequencing and assembly of Indian major carp, Cirrhinus mrigala (Hamilton, 1822).</title>
        <authorList>
            <person name="Mohindra V."/>
            <person name="Chowdhury L.M."/>
            <person name="Lal K."/>
            <person name="Jena J.K."/>
        </authorList>
    </citation>
    <scope>NUCLEOTIDE SEQUENCE [LARGE SCALE GENOMIC DNA]</scope>
    <source>
        <strain evidence="2">CM1030</strain>
        <tissue evidence="2">Blood</tissue>
    </source>
</reference>
<dbReference type="AlphaFoldDB" id="A0ABD0PD19"/>
<gene>
    <name evidence="2" type="ORF">M9458_032130</name>
</gene>
<feature type="domain" description="Maestro/Maestro-like HEAT-repeats" evidence="1">
    <location>
        <begin position="1"/>
        <end position="52"/>
    </location>
</feature>
<protein>
    <recommendedName>
        <fullName evidence="1">Maestro/Maestro-like HEAT-repeats domain-containing protein</fullName>
    </recommendedName>
</protein>
<organism evidence="2 3">
    <name type="scientific">Cirrhinus mrigala</name>
    <name type="common">Mrigala</name>
    <dbReference type="NCBI Taxonomy" id="683832"/>
    <lineage>
        <taxon>Eukaryota</taxon>
        <taxon>Metazoa</taxon>
        <taxon>Chordata</taxon>
        <taxon>Craniata</taxon>
        <taxon>Vertebrata</taxon>
        <taxon>Euteleostomi</taxon>
        <taxon>Actinopterygii</taxon>
        <taxon>Neopterygii</taxon>
        <taxon>Teleostei</taxon>
        <taxon>Ostariophysi</taxon>
        <taxon>Cypriniformes</taxon>
        <taxon>Cyprinidae</taxon>
        <taxon>Labeoninae</taxon>
        <taxon>Labeonini</taxon>
        <taxon>Cirrhinus</taxon>
    </lineage>
</organism>
<evidence type="ECO:0000313" key="2">
    <source>
        <dbReference type="EMBL" id="KAL0171819.1"/>
    </source>
</evidence>
<dbReference type="InterPro" id="IPR055406">
    <property type="entry name" value="HEAT_Maestro"/>
</dbReference>
<accession>A0ABD0PD19</accession>
<evidence type="ECO:0000313" key="3">
    <source>
        <dbReference type="Proteomes" id="UP001529510"/>
    </source>
</evidence>
<proteinExistence type="predicted"/>
<sequence length="52" mass="5960">MSSGMEEKDDPGKLITLEAMSGMSKILLYLDQKNVHLLVVYIFMKIKPFLEN</sequence>
<dbReference type="Pfam" id="PF23227">
    <property type="entry name" value="HEAT_MROH2B_C"/>
    <property type="match status" value="1"/>
</dbReference>
<evidence type="ECO:0000259" key="1">
    <source>
        <dbReference type="Pfam" id="PF23227"/>
    </source>
</evidence>
<name>A0ABD0PD19_CIRMR</name>
<dbReference type="EMBL" id="JAMKFB020000016">
    <property type="protein sequence ID" value="KAL0171819.1"/>
    <property type="molecule type" value="Genomic_DNA"/>
</dbReference>
<dbReference type="Proteomes" id="UP001529510">
    <property type="component" value="Unassembled WGS sequence"/>
</dbReference>
<feature type="non-terminal residue" evidence="2">
    <location>
        <position position="52"/>
    </location>
</feature>
<comment type="caution">
    <text evidence="2">The sequence shown here is derived from an EMBL/GenBank/DDBJ whole genome shotgun (WGS) entry which is preliminary data.</text>
</comment>